<reference evidence="1" key="1">
    <citation type="submission" date="2020-05" db="EMBL/GenBank/DDBJ databases">
        <authorList>
            <person name="Chiriac C."/>
            <person name="Salcher M."/>
            <person name="Ghai R."/>
            <person name="Kavagutti S V."/>
        </authorList>
    </citation>
    <scope>NUCLEOTIDE SEQUENCE</scope>
</reference>
<dbReference type="EMBL" id="CAEZVF010000078">
    <property type="protein sequence ID" value="CAB4621995.1"/>
    <property type="molecule type" value="Genomic_DNA"/>
</dbReference>
<proteinExistence type="predicted"/>
<name>A0A6J6ID58_9ZZZZ</name>
<protein>
    <submittedName>
        <fullName evidence="1">Unannotated protein</fullName>
    </submittedName>
</protein>
<accession>A0A6J6ID58</accession>
<sequence length="116" mass="11924">MRLFAQRAGTMTNISVGLSLLFMRPPKSPGVKMTFSSKNGVTNASLQNDDPAAALGWTPSSTARAAAICEAITGSHTTTIHSISAPAGTFSKGAAPSPFIEPVGSRNLPLLTARPA</sequence>
<gene>
    <name evidence="1" type="ORF">UFOPK1939_00628</name>
</gene>
<organism evidence="1">
    <name type="scientific">freshwater metagenome</name>
    <dbReference type="NCBI Taxonomy" id="449393"/>
    <lineage>
        <taxon>unclassified sequences</taxon>
        <taxon>metagenomes</taxon>
        <taxon>ecological metagenomes</taxon>
    </lineage>
</organism>
<dbReference type="AlphaFoldDB" id="A0A6J6ID58"/>
<evidence type="ECO:0000313" key="1">
    <source>
        <dbReference type="EMBL" id="CAB4621995.1"/>
    </source>
</evidence>